<comment type="similarity">
    <text evidence="1 2">Belongs to the UPF0102 family.</text>
</comment>
<dbReference type="InterPro" id="IPR003509">
    <property type="entry name" value="UPF0102_YraN-like"/>
</dbReference>
<dbReference type="SUPFAM" id="SSF52980">
    <property type="entry name" value="Restriction endonuclease-like"/>
    <property type="match status" value="1"/>
</dbReference>
<dbReference type="InterPro" id="IPR011856">
    <property type="entry name" value="tRNA_endonuc-like_dom_sf"/>
</dbReference>
<organism evidence="3 4">
    <name type="scientific">Candidatus Yanofskybacteria bacterium RIFCSPHIGHO2_01_FULL_41_53</name>
    <dbReference type="NCBI Taxonomy" id="1802663"/>
    <lineage>
        <taxon>Bacteria</taxon>
        <taxon>Candidatus Yanofskyibacteriota</taxon>
    </lineage>
</organism>
<dbReference type="InterPro" id="IPR011335">
    <property type="entry name" value="Restrct_endonuc-II-like"/>
</dbReference>
<dbReference type="AlphaFoldDB" id="A0A1F8EK04"/>
<dbReference type="HAMAP" id="MF_00048">
    <property type="entry name" value="UPF0102"/>
    <property type="match status" value="1"/>
</dbReference>
<dbReference type="Gene3D" id="3.40.1350.10">
    <property type="match status" value="1"/>
</dbReference>
<evidence type="ECO:0000313" key="3">
    <source>
        <dbReference type="EMBL" id="OGN00948.1"/>
    </source>
</evidence>
<proteinExistence type="inferred from homology"/>
<name>A0A1F8EK04_9BACT</name>
<dbReference type="EMBL" id="MGJD01000012">
    <property type="protein sequence ID" value="OGN00948.1"/>
    <property type="molecule type" value="Genomic_DNA"/>
</dbReference>
<gene>
    <name evidence="3" type="ORF">A2650_03300</name>
</gene>
<dbReference type="GO" id="GO:0003676">
    <property type="term" value="F:nucleic acid binding"/>
    <property type="evidence" value="ECO:0007669"/>
    <property type="project" value="InterPro"/>
</dbReference>
<sequence>MNEKIIEFGKWAEDYVAQYLKGRGYTVLGQNYQKPWGEIDIIVEKEGVLIFVEVKANKREMAGFEPENRINPEKLRRLNRAIQTYLASKKYSPDQDWQIDVIALTFDKDRGVAKIKHFKNIDV</sequence>
<dbReference type="Pfam" id="PF02021">
    <property type="entry name" value="UPF0102"/>
    <property type="match status" value="1"/>
</dbReference>
<comment type="caution">
    <text evidence="3">The sequence shown here is derived from an EMBL/GenBank/DDBJ whole genome shotgun (WGS) entry which is preliminary data.</text>
</comment>
<reference evidence="3 4" key="1">
    <citation type="journal article" date="2016" name="Nat. Commun.">
        <title>Thousands of microbial genomes shed light on interconnected biogeochemical processes in an aquifer system.</title>
        <authorList>
            <person name="Anantharaman K."/>
            <person name="Brown C.T."/>
            <person name="Hug L.A."/>
            <person name="Sharon I."/>
            <person name="Castelle C.J."/>
            <person name="Probst A.J."/>
            <person name="Thomas B.C."/>
            <person name="Singh A."/>
            <person name="Wilkins M.J."/>
            <person name="Karaoz U."/>
            <person name="Brodie E.L."/>
            <person name="Williams K.H."/>
            <person name="Hubbard S.S."/>
            <person name="Banfield J.F."/>
        </authorList>
    </citation>
    <scope>NUCLEOTIDE SEQUENCE [LARGE SCALE GENOMIC DNA]</scope>
</reference>
<protein>
    <recommendedName>
        <fullName evidence="2">UPF0102 protein A2650_03300</fullName>
    </recommendedName>
</protein>
<evidence type="ECO:0000256" key="2">
    <source>
        <dbReference type="HAMAP-Rule" id="MF_00048"/>
    </source>
</evidence>
<evidence type="ECO:0000256" key="1">
    <source>
        <dbReference type="ARBA" id="ARBA00006738"/>
    </source>
</evidence>
<dbReference type="PANTHER" id="PTHR34039">
    <property type="entry name" value="UPF0102 PROTEIN YRAN"/>
    <property type="match status" value="1"/>
</dbReference>
<dbReference type="Proteomes" id="UP000177117">
    <property type="component" value="Unassembled WGS sequence"/>
</dbReference>
<accession>A0A1F8EK04</accession>
<evidence type="ECO:0000313" key="4">
    <source>
        <dbReference type="Proteomes" id="UP000177117"/>
    </source>
</evidence>
<dbReference type="PANTHER" id="PTHR34039:SF1">
    <property type="entry name" value="UPF0102 PROTEIN YRAN"/>
    <property type="match status" value="1"/>
</dbReference>